<evidence type="ECO:0000313" key="3">
    <source>
        <dbReference type="Proteomes" id="UP000193144"/>
    </source>
</evidence>
<accession>A0A1Y2A7P2</accession>
<dbReference type="GO" id="GO:0000500">
    <property type="term" value="C:RNA polymerase I upstream activating factor complex"/>
    <property type="evidence" value="ECO:0007669"/>
    <property type="project" value="InterPro"/>
</dbReference>
<feature type="region of interest" description="Disordered" evidence="1">
    <location>
        <begin position="538"/>
        <end position="560"/>
    </location>
</feature>
<comment type="caution">
    <text evidence="2">The sequence shown here is derived from an EMBL/GenBank/DDBJ whole genome shotgun (WGS) entry which is preliminary data.</text>
</comment>
<dbReference type="EMBL" id="MCFA01000006">
    <property type="protein sequence ID" value="ORY18528.1"/>
    <property type="molecule type" value="Genomic_DNA"/>
</dbReference>
<gene>
    <name evidence="2" type="ORF">BCR34DRAFT_596118</name>
</gene>
<dbReference type="GO" id="GO:0000182">
    <property type="term" value="F:rDNA binding"/>
    <property type="evidence" value="ECO:0007669"/>
    <property type="project" value="TreeGrafter"/>
</dbReference>
<dbReference type="InterPro" id="IPR039601">
    <property type="entry name" value="Rrn5"/>
</dbReference>
<keyword evidence="3" id="KW-1185">Reference proteome</keyword>
<feature type="region of interest" description="Disordered" evidence="1">
    <location>
        <begin position="1"/>
        <end position="61"/>
    </location>
</feature>
<reference evidence="2 3" key="1">
    <citation type="submission" date="2016-07" db="EMBL/GenBank/DDBJ databases">
        <title>Pervasive Adenine N6-methylation of Active Genes in Fungi.</title>
        <authorList>
            <consortium name="DOE Joint Genome Institute"/>
            <person name="Mondo S.J."/>
            <person name="Dannebaum R.O."/>
            <person name="Kuo R.C."/>
            <person name="Labutti K."/>
            <person name="Haridas S."/>
            <person name="Kuo A."/>
            <person name="Salamov A."/>
            <person name="Ahrendt S.R."/>
            <person name="Lipzen A."/>
            <person name="Sullivan W."/>
            <person name="Andreopoulos W.B."/>
            <person name="Clum A."/>
            <person name="Lindquist E."/>
            <person name="Daum C."/>
            <person name="Ramamoorthy G.K."/>
            <person name="Gryganskyi A."/>
            <person name="Culley D."/>
            <person name="Magnuson J.K."/>
            <person name="James T.Y."/>
            <person name="O'Malley M.A."/>
            <person name="Stajich J.E."/>
            <person name="Spatafora J.W."/>
            <person name="Visel A."/>
            <person name="Grigoriev I.V."/>
        </authorList>
    </citation>
    <scope>NUCLEOTIDE SEQUENCE [LARGE SCALE GENOMIC DNA]</scope>
    <source>
        <strain evidence="2 3">CBS 115471</strain>
    </source>
</reference>
<feature type="region of interest" description="Disordered" evidence="1">
    <location>
        <begin position="421"/>
        <end position="500"/>
    </location>
</feature>
<feature type="compositionally biased region" description="Acidic residues" evidence="1">
    <location>
        <begin position="456"/>
        <end position="471"/>
    </location>
</feature>
<evidence type="ECO:0000313" key="2">
    <source>
        <dbReference type="EMBL" id="ORY18528.1"/>
    </source>
</evidence>
<evidence type="ECO:0000256" key="1">
    <source>
        <dbReference type="SAM" id="MobiDB-lite"/>
    </source>
</evidence>
<organism evidence="2 3">
    <name type="scientific">Clohesyomyces aquaticus</name>
    <dbReference type="NCBI Taxonomy" id="1231657"/>
    <lineage>
        <taxon>Eukaryota</taxon>
        <taxon>Fungi</taxon>
        <taxon>Dikarya</taxon>
        <taxon>Ascomycota</taxon>
        <taxon>Pezizomycotina</taxon>
        <taxon>Dothideomycetes</taxon>
        <taxon>Pleosporomycetidae</taxon>
        <taxon>Pleosporales</taxon>
        <taxon>Lindgomycetaceae</taxon>
        <taxon>Clohesyomyces</taxon>
    </lineage>
</organism>
<dbReference type="Proteomes" id="UP000193144">
    <property type="component" value="Unassembled WGS sequence"/>
</dbReference>
<feature type="compositionally biased region" description="Basic and acidic residues" evidence="1">
    <location>
        <begin position="607"/>
        <end position="621"/>
    </location>
</feature>
<dbReference type="STRING" id="1231657.A0A1Y2A7P2"/>
<dbReference type="OrthoDB" id="2240312at2759"/>
<feature type="region of interest" description="Disordered" evidence="1">
    <location>
        <begin position="589"/>
        <end position="703"/>
    </location>
</feature>
<feature type="compositionally biased region" description="Acidic residues" evidence="1">
    <location>
        <begin position="23"/>
        <end position="35"/>
    </location>
</feature>
<dbReference type="AlphaFoldDB" id="A0A1Y2A7P2"/>
<name>A0A1Y2A7P2_9PLEO</name>
<dbReference type="GO" id="GO:0042790">
    <property type="term" value="P:nucleolar large rRNA transcription by RNA polymerase I"/>
    <property type="evidence" value="ECO:0007669"/>
    <property type="project" value="InterPro"/>
</dbReference>
<dbReference type="PANTHER" id="PTHR28079">
    <property type="entry name" value="RNA POLYMERASE I-SPECIFIC TRANSCRIPTION INITIATION FACTOR RRN5"/>
    <property type="match status" value="1"/>
</dbReference>
<dbReference type="GO" id="GO:0001181">
    <property type="term" value="F:RNA polymerase I general transcription initiation factor activity"/>
    <property type="evidence" value="ECO:0007669"/>
    <property type="project" value="TreeGrafter"/>
</dbReference>
<dbReference type="GO" id="GO:0006361">
    <property type="term" value="P:transcription initiation at RNA polymerase I promoter"/>
    <property type="evidence" value="ECO:0007669"/>
    <property type="project" value="TreeGrafter"/>
</dbReference>
<sequence>MSSPAESHPMQEPSSGSDYQATDNEEEAEETDEIPEPPSRASSLSRRSRKRSRSDSVESLPDTKRHLVNQYNDAYRALFNEFVGNAADRFIPDPSFIPHQAQIGLSKWSGDEKSVFFAALHRLGIGDIPGIAQAIKTKTIPEVQELLLLLQDAAVKHGDSRLTSTKVPAANEVTVACSERLELAGDALAWYQERFEAKEEKDRYGTYWLITPEIADEIEGAFRSSRASSLAASVPPESSPPVDGLTSPVRPMPIPEILQQIPEANLLNPSMLLTLSRNLFMNASPTLSSSDSHWTSLVSPLASKPSIYRTAFIDLHTLVLSLTKRLTQACIIQATSRIRSQGWRVKKGVNPLVKKRDVFTAIDALRLKRDGRERWRGVARRCGLYVVDGVGKLKRELNWDEVEGLMSFSGQDMGLIGATTDQEIPDASSGAEVDHFKRRARRSGTPLLRKGTSFSEADDESDLDGDQDETSSVDSFQGSGASQSSLTHTPGPYSNDLGIPPEEQLDLFMEDMDQAASQQEERRLWNILDGRSHAVKEEPLEDLANRTPRFPNQNLPSAEGWREWTENRAEWEEFSTPVPVCMFLANQKLGRPSVGMRQEDVNPATLRRSESRNTDEESDARTKRKGKASAPDIPIRGARAYAALQDRLSSAVDPRDEFNNLSDDEQPPVESIEVAQAGADQLPNYDMDSDLKLVLQDGGSPDR</sequence>
<feature type="compositionally biased region" description="Polar residues" evidence="1">
    <location>
        <begin position="472"/>
        <end position="488"/>
    </location>
</feature>
<feature type="compositionally biased region" description="Polar residues" evidence="1">
    <location>
        <begin position="12"/>
        <end position="22"/>
    </location>
</feature>
<protein>
    <submittedName>
        <fullName evidence="2">Uncharacterized protein</fullName>
    </submittedName>
</protein>
<dbReference type="PANTHER" id="PTHR28079:SF1">
    <property type="entry name" value="RNA POLYMERASE I-SPECIFIC TRANSCRIPTION INITIATION FACTOR RRN5"/>
    <property type="match status" value="1"/>
</dbReference>
<proteinExistence type="predicted"/>